<comment type="subcellular location">
    <subcellularLocation>
        <location evidence="6">Cytoplasm</location>
    </subcellularLocation>
</comment>
<keyword evidence="2 6" id="KW-0963">Cytoplasm</keyword>
<feature type="binding site" evidence="6">
    <location>
        <position position="10"/>
    </location>
    <ligand>
        <name>Mn(2+)</name>
        <dbReference type="ChEBI" id="CHEBI:29035"/>
        <label>1</label>
    </ligand>
</feature>
<sequence>MKRVFLIVLDSFGIGEAPDAKDFGDEGSNTLRAVSKSQYFDLPNLSKLGLFSIDGAEIDGERQEIIPIGAYGRMTEQSKGKDTTIGHWEIAGIISRQPLPVYPKGFPKEVTELFEQETGRKILCNRPYSGTEVIKDYGDEHVKTGALIVYTSADSVFQIAAHEEVVPPEELYRYCKIARKILTGKHGVGRVIARPFVGESGNYTRTSNRHDFSIEPPRVTMLDQLKEKGLSVIGIGKIHDIFAGKGLTEFSFSKNNEDGIEQTKEWMKKKFEGLCFVNLVDFDMLYGHRNDVDGYAKALTYFDKQLPKLIGLMQEGDILMITADHGCDPSTPSTDHSREYTPFLMYHHGQTKGVNLKTRKTFADIGSTVLDYFGIESKLDGTSVLEEIDEI</sequence>
<feature type="binding site" evidence="6">
    <location>
        <position position="325"/>
    </location>
    <ligand>
        <name>Mn(2+)</name>
        <dbReference type="ChEBI" id="CHEBI:29035"/>
        <label>1</label>
    </ligand>
</feature>
<evidence type="ECO:0000256" key="7">
    <source>
        <dbReference type="NCBIfam" id="TIGR01696"/>
    </source>
</evidence>
<feature type="domain" description="Metalloenzyme" evidence="8">
    <location>
        <begin position="2"/>
        <end position="376"/>
    </location>
</feature>
<keyword evidence="5 6" id="KW-0413">Isomerase</keyword>
<evidence type="ECO:0000256" key="6">
    <source>
        <dbReference type="HAMAP-Rule" id="MF_00740"/>
    </source>
</evidence>
<dbReference type="InterPro" id="IPR024052">
    <property type="entry name" value="Phosphopentomutase_DeoB_cap_sf"/>
</dbReference>
<keyword evidence="10" id="KW-1185">Reference proteome</keyword>
<dbReference type="AlphaFoldDB" id="A0A4P8IE41"/>
<proteinExistence type="inferred from homology"/>
<dbReference type="GO" id="GO:0000287">
    <property type="term" value="F:magnesium ion binding"/>
    <property type="evidence" value="ECO:0007669"/>
    <property type="project" value="UniProtKB-UniRule"/>
</dbReference>
<dbReference type="EMBL" id="CP040058">
    <property type="protein sequence ID" value="QCP35071.1"/>
    <property type="molecule type" value="Genomic_DNA"/>
</dbReference>
<dbReference type="Pfam" id="PF01676">
    <property type="entry name" value="Metalloenzyme"/>
    <property type="match status" value="1"/>
</dbReference>
<dbReference type="KEGG" id="arf:AR1Y2_1617"/>
<dbReference type="SUPFAM" id="SSF143856">
    <property type="entry name" value="DeoB insert domain-like"/>
    <property type="match status" value="1"/>
</dbReference>
<dbReference type="OrthoDB" id="9769930at2"/>
<accession>A0A4P8IE41</accession>
<evidence type="ECO:0000256" key="3">
    <source>
        <dbReference type="ARBA" id="ARBA00022723"/>
    </source>
</evidence>
<dbReference type="HAMAP" id="MF_00740">
    <property type="entry name" value="Phosphopentomut"/>
    <property type="match status" value="1"/>
</dbReference>
<keyword evidence="4 6" id="KW-0464">Manganese</keyword>
<dbReference type="Gene3D" id="3.40.720.10">
    <property type="entry name" value="Alkaline Phosphatase, subunit A"/>
    <property type="match status" value="1"/>
</dbReference>
<comment type="catalytic activity">
    <reaction evidence="6">
        <text>2-deoxy-alpha-D-ribose 1-phosphate = 2-deoxy-D-ribose 5-phosphate</text>
        <dbReference type="Rhea" id="RHEA:27658"/>
        <dbReference type="ChEBI" id="CHEBI:57259"/>
        <dbReference type="ChEBI" id="CHEBI:62877"/>
        <dbReference type="EC" id="5.4.2.7"/>
    </reaction>
</comment>
<dbReference type="RefSeq" id="WP_137328498.1">
    <property type="nucleotide sequence ID" value="NZ_CP040058.1"/>
</dbReference>
<organism evidence="9 10">
    <name type="scientific">Anaerostipes rhamnosivorans</name>
    <dbReference type="NCBI Taxonomy" id="1229621"/>
    <lineage>
        <taxon>Bacteria</taxon>
        <taxon>Bacillati</taxon>
        <taxon>Bacillota</taxon>
        <taxon>Clostridia</taxon>
        <taxon>Lachnospirales</taxon>
        <taxon>Lachnospiraceae</taxon>
        <taxon>Anaerostipes</taxon>
    </lineage>
</organism>
<evidence type="ECO:0000256" key="4">
    <source>
        <dbReference type="ARBA" id="ARBA00023211"/>
    </source>
</evidence>
<dbReference type="PIRSF" id="PIRSF001491">
    <property type="entry name" value="Ppentomutase"/>
    <property type="match status" value="1"/>
</dbReference>
<dbReference type="GO" id="GO:0006018">
    <property type="term" value="P:2-deoxyribose 1-phosphate catabolic process"/>
    <property type="evidence" value="ECO:0007669"/>
    <property type="project" value="UniProtKB-UniRule"/>
</dbReference>
<protein>
    <recommendedName>
        <fullName evidence="6 7">Phosphopentomutase</fullName>
        <ecNumber evidence="6 7">5.4.2.7</ecNumber>
    </recommendedName>
    <alternativeName>
        <fullName evidence="6">Phosphodeoxyribomutase</fullName>
    </alternativeName>
</protein>
<feature type="binding site" evidence="6">
    <location>
        <position position="336"/>
    </location>
    <ligand>
        <name>Mn(2+)</name>
        <dbReference type="ChEBI" id="CHEBI:29035"/>
        <label>2</label>
    </ligand>
</feature>
<evidence type="ECO:0000313" key="9">
    <source>
        <dbReference type="EMBL" id="QCP35071.1"/>
    </source>
</evidence>
<evidence type="ECO:0000256" key="2">
    <source>
        <dbReference type="ARBA" id="ARBA00022490"/>
    </source>
</evidence>
<comment type="pathway">
    <text evidence="6">Carbohydrate degradation; 2-deoxy-D-ribose 1-phosphate degradation; D-glyceraldehyde 3-phosphate and acetaldehyde from 2-deoxy-alpha-D-ribose 1-phosphate: step 1/2.</text>
</comment>
<dbReference type="SUPFAM" id="SSF53649">
    <property type="entry name" value="Alkaline phosphatase-like"/>
    <property type="match status" value="1"/>
</dbReference>
<dbReference type="Gene3D" id="3.30.70.1250">
    <property type="entry name" value="Phosphopentomutase"/>
    <property type="match status" value="1"/>
</dbReference>
<dbReference type="Proteomes" id="UP000298653">
    <property type="component" value="Chromosome"/>
</dbReference>
<reference evidence="9 10" key="1">
    <citation type="submission" date="2019-05" db="EMBL/GenBank/DDBJ databases">
        <title>Complete genome sequencing of Anaerostipes rhamnosivorans.</title>
        <authorList>
            <person name="Bui T.P.N."/>
            <person name="de Vos W.M."/>
        </authorList>
    </citation>
    <scope>NUCLEOTIDE SEQUENCE [LARGE SCALE GENOMIC DNA]</scope>
    <source>
        <strain evidence="9 10">1y2</strain>
    </source>
</reference>
<comment type="function">
    <text evidence="6">Isomerase that catalyzes the conversion of deoxy-ribose 1-phosphate (dRib-1-P) and ribose 1-phosphate (Rib-1-P) to deoxy-ribose 5-phosphate (dRib-5-P) and ribose 5-phosphate (Rib-5-P), respectively.</text>
</comment>
<dbReference type="PANTHER" id="PTHR21110:SF0">
    <property type="entry name" value="PHOSPHOPENTOMUTASE"/>
    <property type="match status" value="1"/>
</dbReference>
<comment type="catalytic activity">
    <reaction evidence="6">
        <text>alpha-D-ribose 1-phosphate = D-ribose 5-phosphate</text>
        <dbReference type="Rhea" id="RHEA:18793"/>
        <dbReference type="ChEBI" id="CHEBI:57720"/>
        <dbReference type="ChEBI" id="CHEBI:78346"/>
        <dbReference type="EC" id="5.4.2.7"/>
    </reaction>
</comment>
<evidence type="ECO:0000313" key="10">
    <source>
        <dbReference type="Proteomes" id="UP000298653"/>
    </source>
</evidence>
<feature type="binding site" evidence="6">
    <location>
        <position position="324"/>
    </location>
    <ligand>
        <name>Mn(2+)</name>
        <dbReference type="ChEBI" id="CHEBI:29035"/>
        <label>1</label>
    </ligand>
</feature>
<feature type="binding site" evidence="6">
    <location>
        <position position="283"/>
    </location>
    <ligand>
        <name>Mn(2+)</name>
        <dbReference type="ChEBI" id="CHEBI:29035"/>
        <label>2</label>
    </ligand>
</feature>
<dbReference type="FunFam" id="3.30.70.1250:FF:000001">
    <property type="entry name" value="Phosphopentomutase"/>
    <property type="match status" value="1"/>
</dbReference>
<name>A0A4P8IE41_9FIRM</name>
<dbReference type="CDD" id="cd16009">
    <property type="entry name" value="PPM"/>
    <property type="match status" value="1"/>
</dbReference>
<dbReference type="GO" id="GO:0030145">
    <property type="term" value="F:manganese ion binding"/>
    <property type="evidence" value="ECO:0007669"/>
    <property type="project" value="UniProtKB-UniRule"/>
</dbReference>
<comment type="cofactor">
    <cofactor evidence="6">
        <name>Mn(2+)</name>
        <dbReference type="ChEBI" id="CHEBI:29035"/>
    </cofactor>
    <text evidence="6">Binds 2 manganese ions.</text>
</comment>
<dbReference type="UniPathway" id="UPA00087">
    <property type="reaction ID" value="UER00173"/>
</dbReference>
<keyword evidence="3 6" id="KW-0479">Metal-binding</keyword>
<dbReference type="GO" id="GO:0005829">
    <property type="term" value="C:cytosol"/>
    <property type="evidence" value="ECO:0007669"/>
    <property type="project" value="TreeGrafter"/>
</dbReference>
<dbReference type="EC" id="5.4.2.7" evidence="6 7"/>
<dbReference type="GO" id="GO:0006015">
    <property type="term" value="P:5-phosphoribose 1-diphosphate biosynthetic process"/>
    <property type="evidence" value="ECO:0007669"/>
    <property type="project" value="UniProtKB-UniPathway"/>
</dbReference>
<evidence type="ECO:0000256" key="1">
    <source>
        <dbReference type="ARBA" id="ARBA00010373"/>
    </source>
</evidence>
<gene>
    <name evidence="6" type="primary">deoB</name>
    <name evidence="9" type="ORF">AR1Y2_1617</name>
</gene>
<dbReference type="GO" id="GO:0009117">
    <property type="term" value="P:nucleotide metabolic process"/>
    <property type="evidence" value="ECO:0007669"/>
    <property type="project" value="UniProtKB-UniRule"/>
</dbReference>
<dbReference type="InterPro" id="IPR010045">
    <property type="entry name" value="DeoB"/>
</dbReference>
<evidence type="ECO:0000256" key="5">
    <source>
        <dbReference type="ARBA" id="ARBA00023235"/>
    </source>
</evidence>
<dbReference type="NCBIfam" id="NF003766">
    <property type="entry name" value="PRK05362.1"/>
    <property type="match status" value="1"/>
</dbReference>
<dbReference type="InterPro" id="IPR017850">
    <property type="entry name" value="Alkaline_phosphatase_core_sf"/>
</dbReference>
<comment type="similarity">
    <text evidence="1 6">Belongs to the phosphopentomutase family.</text>
</comment>
<feature type="binding site" evidence="6">
    <location>
        <position position="288"/>
    </location>
    <ligand>
        <name>Mn(2+)</name>
        <dbReference type="ChEBI" id="CHEBI:29035"/>
        <label>2</label>
    </ligand>
</feature>
<evidence type="ECO:0000259" key="8">
    <source>
        <dbReference type="Pfam" id="PF01676"/>
    </source>
</evidence>
<dbReference type="NCBIfam" id="TIGR01696">
    <property type="entry name" value="deoB"/>
    <property type="match status" value="1"/>
</dbReference>
<dbReference type="GO" id="GO:0043094">
    <property type="term" value="P:metabolic compound salvage"/>
    <property type="evidence" value="ECO:0007669"/>
    <property type="project" value="UniProtKB-UniRule"/>
</dbReference>
<dbReference type="InterPro" id="IPR006124">
    <property type="entry name" value="Metalloenzyme"/>
</dbReference>
<dbReference type="GO" id="GO:0008973">
    <property type="term" value="F:phosphopentomutase activity"/>
    <property type="evidence" value="ECO:0007669"/>
    <property type="project" value="UniProtKB-UniRule"/>
</dbReference>
<dbReference type="PANTHER" id="PTHR21110">
    <property type="entry name" value="PHOSPHOPENTOMUTASE"/>
    <property type="match status" value="1"/>
</dbReference>